<dbReference type="Proteomes" id="UP000663842">
    <property type="component" value="Unassembled WGS sequence"/>
</dbReference>
<keyword evidence="5" id="KW-1185">Reference proteome</keyword>
<proteinExistence type="predicted"/>
<evidence type="ECO:0000313" key="2">
    <source>
        <dbReference type="EMBL" id="CAF2151959.1"/>
    </source>
</evidence>
<reference evidence="3" key="1">
    <citation type="submission" date="2021-02" db="EMBL/GenBank/DDBJ databases">
        <authorList>
            <person name="Nowell W R."/>
        </authorList>
    </citation>
    <scope>NUCLEOTIDE SEQUENCE</scope>
</reference>
<dbReference type="Proteomes" id="UP000663856">
    <property type="component" value="Unassembled WGS sequence"/>
</dbReference>
<dbReference type="Proteomes" id="UP000663866">
    <property type="component" value="Unassembled WGS sequence"/>
</dbReference>
<comment type="caution">
    <text evidence="3">The sequence shown here is derived from an EMBL/GenBank/DDBJ whole genome shotgun (WGS) entry which is preliminary data.</text>
</comment>
<evidence type="ECO:0000313" key="3">
    <source>
        <dbReference type="EMBL" id="CAF3854870.1"/>
    </source>
</evidence>
<organism evidence="3 5">
    <name type="scientific">Rotaria magnacalcarata</name>
    <dbReference type="NCBI Taxonomy" id="392030"/>
    <lineage>
        <taxon>Eukaryota</taxon>
        <taxon>Metazoa</taxon>
        <taxon>Spiralia</taxon>
        <taxon>Gnathifera</taxon>
        <taxon>Rotifera</taxon>
        <taxon>Eurotatoria</taxon>
        <taxon>Bdelloidea</taxon>
        <taxon>Philodinida</taxon>
        <taxon>Philodinidae</taxon>
        <taxon>Rotaria</taxon>
    </lineage>
</organism>
<name>A0A819ESN6_9BILA</name>
<dbReference type="EMBL" id="CAJNRG010000466">
    <property type="protein sequence ID" value="CAF2002180.1"/>
    <property type="molecule type" value="Genomic_DNA"/>
</dbReference>
<sequence>MTTSQSLPTTPMYFVLTDSHGKFVPPTITTINYRIMVKAILGLKCIDKYSSNLSALAVLSTSCLDSHLASSHALMLLVGTNPVRCDPASSIITHIKTIIIFLCSTYPHLSGKHCINIVPCFPCFKPFYPLNTYHSLLNNIAQYNSQLFDLSITLNFTIVNFNVMDHHIGPDRMHLDYKYSTIVKNSIVDYEYLSSTLTPLPIKTIGRSREAKARRNKLRHTKLLLKQQQYYLTRPVESPWCLKSIKTHLHQQKIKLAKIPPIYRKTLRIQFNNTVDLEIAEATLPQDAFSQRTYPLTTICKLTFLSSFFPVCKCM</sequence>
<accession>A0A819ESN6</accession>
<dbReference type="EMBL" id="CAJNRF010013761">
    <property type="protein sequence ID" value="CAF2151959.1"/>
    <property type="molecule type" value="Genomic_DNA"/>
</dbReference>
<dbReference type="AlphaFoldDB" id="A0A819ESN6"/>
<gene>
    <name evidence="3" type="ORF">OVN521_LOCUS7049</name>
    <name evidence="4" type="ORF">UXM345_LOCUS11271</name>
    <name evidence="2" type="ORF">WKI299_LOCUS30490</name>
    <name evidence="1" type="ORF">XDN619_LOCUS3356</name>
</gene>
<evidence type="ECO:0000313" key="5">
    <source>
        <dbReference type="Proteomes" id="UP000663866"/>
    </source>
</evidence>
<protein>
    <submittedName>
        <fullName evidence="3">Uncharacterized protein</fullName>
    </submittedName>
</protein>
<dbReference type="EMBL" id="CAJOBF010001112">
    <property type="protein sequence ID" value="CAF3914597.1"/>
    <property type="molecule type" value="Genomic_DNA"/>
</dbReference>
<evidence type="ECO:0000313" key="1">
    <source>
        <dbReference type="EMBL" id="CAF2002180.1"/>
    </source>
</evidence>
<evidence type="ECO:0000313" key="4">
    <source>
        <dbReference type="EMBL" id="CAF3914597.1"/>
    </source>
</evidence>
<dbReference type="Proteomes" id="UP000663887">
    <property type="component" value="Unassembled WGS sequence"/>
</dbReference>
<dbReference type="EMBL" id="CAJOBG010000761">
    <property type="protein sequence ID" value="CAF3854870.1"/>
    <property type="molecule type" value="Genomic_DNA"/>
</dbReference>